<dbReference type="Gene3D" id="3.40.50.1820">
    <property type="entry name" value="alpha/beta hydrolase"/>
    <property type="match status" value="1"/>
</dbReference>
<evidence type="ECO:0000313" key="3">
    <source>
        <dbReference type="Proteomes" id="UP000293360"/>
    </source>
</evidence>
<reference evidence="2 3" key="1">
    <citation type="submission" date="2018-06" db="EMBL/GenBank/DDBJ databases">
        <title>Complete Genomes of Monosporascus.</title>
        <authorList>
            <person name="Robinson A.J."/>
            <person name="Natvig D.O."/>
        </authorList>
    </citation>
    <scope>NUCLEOTIDE SEQUENCE [LARGE SCALE GENOMIC DNA]</scope>
    <source>
        <strain evidence="2 3">CBS 110550</strain>
    </source>
</reference>
<dbReference type="PANTHER" id="PTHR17630">
    <property type="entry name" value="DIENELACTONE HYDROLASE"/>
    <property type="match status" value="1"/>
</dbReference>
<dbReference type="SUPFAM" id="SSF53474">
    <property type="entry name" value="alpha/beta-Hydrolases"/>
    <property type="match status" value="1"/>
</dbReference>
<dbReference type="GO" id="GO:0016787">
    <property type="term" value="F:hydrolase activity"/>
    <property type="evidence" value="ECO:0007669"/>
    <property type="project" value="InterPro"/>
</dbReference>
<dbReference type="OrthoDB" id="17560at2759"/>
<evidence type="ECO:0000259" key="1">
    <source>
        <dbReference type="Pfam" id="PF01738"/>
    </source>
</evidence>
<dbReference type="InterPro" id="IPR002925">
    <property type="entry name" value="Dienelactn_hydro"/>
</dbReference>
<dbReference type="PANTHER" id="PTHR17630:SF44">
    <property type="entry name" value="PROTEIN AIM2"/>
    <property type="match status" value="1"/>
</dbReference>
<dbReference type="STRING" id="155417.A0A4Q4T9R0"/>
<proteinExistence type="predicted"/>
<dbReference type="EMBL" id="QJNU01000269">
    <property type="protein sequence ID" value="RYP03306.1"/>
    <property type="molecule type" value="Genomic_DNA"/>
</dbReference>
<feature type="domain" description="Dienelactone hydrolase" evidence="1">
    <location>
        <begin position="31"/>
        <end position="250"/>
    </location>
</feature>
<evidence type="ECO:0000313" key="2">
    <source>
        <dbReference type="EMBL" id="RYP03306.1"/>
    </source>
</evidence>
<organism evidence="2 3">
    <name type="scientific">Monosporascus ibericus</name>
    <dbReference type="NCBI Taxonomy" id="155417"/>
    <lineage>
        <taxon>Eukaryota</taxon>
        <taxon>Fungi</taxon>
        <taxon>Dikarya</taxon>
        <taxon>Ascomycota</taxon>
        <taxon>Pezizomycotina</taxon>
        <taxon>Sordariomycetes</taxon>
        <taxon>Xylariomycetidae</taxon>
        <taxon>Xylariales</taxon>
        <taxon>Xylariales incertae sedis</taxon>
        <taxon>Monosporascus</taxon>
    </lineage>
</organism>
<dbReference type="AlphaFoldDB" id="A0A4Q4T9R0"/>
<keyword evidence="3" id="KW-1185">Reference proteome</keyword>
<comment type="caution">
    <text evidence="2">The sequence shown here is derived from an EMBL/GenBank/DDBJ whole genome shotgun (WGS) entry which is preliminary data.</text>
</comment>
<protein>
    <recommendedName>
        <fullName evidence="1">Dienelactone hydrolase domain-containing protein</fullName>
    </recommendedName>
</protein>
<accession>A0A4Q4T9R0</accession>
<sequence length="253" mass="27931">MASSPPGECCRVGVKHEGEPTGKDIRVSQWDAYLATPASTAVAQHADAAILYIPDVIGIWQNSRLMADQFAANGYATLVMDVLNGDPVPLNRPGEFDIFAWLTRGSSGDNPHTKEAVDPIVEAGLRYLREEKGFKKIGAVGYCFGAKYVARHYKNGIQAGFMAHPSFVDEDELEGFKAPLSIAAAEVDDIFPAEKRHRSEEILAKKGDPYQINLYSQVAHGFAGRGDKSKKHERYAKEQAFLQAVTWFDNWLL</sequence>
<dbReference type="Proteomes" id="UP000293360">
    <property type="component" value="Unassembled WGS sequence"/>
</dbReference>
<name>A0A4Q4T9R0_9PEZI</name>
<gene>
    <name evidence="2" type="ORF">DL764_005232</name>
</gene>
<dbReference type="Pfam" id="PF01738">
    <property type="entry name" value="DLH"/>
    <property type="match status" value="1"/>
</dbReference>
<dbReference type="InterPro" id="IPR029058">
    <property type="entry name" value="AB_hydrolase_fold"/>
</dbReference>